<proteinExistence type="predicted"/>
<evidence type="ECO:0000313" key="1">
    <source>
        <dbReference type="EMBL" id="KAG8389805.1"/>
    </source>
</evidence>
<protein>
    <submittedName>
        <fullName evidence="1">Uncharacterized protein</fullName>
    </submittedName>
</protein>
<dbReference type="PANTHER" id="PTHR31723:SF10">
    <property type="entry name" value="PATHOGEN-RELATED PROTEIN"/>
    <property type="match status" value="1"/>
</dbReference>
<keyword evidence="2" id="KW-1185">Reference proteome</keyword>
<dbReference type="InterPro" id="IPR053218">
    <property type="entry name" value="Pathogen-related_defense"/>
</dbReference>
<name>A0AAV6YEN1_9LAMI</name>
<dbReference type="PANTHER" id="PTHR31723">
    <property type="entry name" value="PATHOGENESIS-RELATED FAMILY PROTEIN"/>
    <property type="match status" value="1"/>
</dbReference>
<gene>
    <name evidence="1" type="ORF">BUALT_Bualt01G0016700</name>
</gene>
<accession>A0AAV6YEN1</accession>
<comment type="caution">
    <text evidence="1">The sequence shown here is derived from an EMBL/GenBank/DDBJ whole genome shotgun (WGS) entry which is preliminary data.</text>
</comment>
<dbReference type="AlphaFoldDB" id="A0AAV6YEN1"/>
<dbReference type="EMBL" id="WHWC01000001">
    <property type="protein sequence ID" value="KAG8389805.1"/>
    <property type="molecule type" value="Genomic_DNA"/>
</dbReference>
<organism evidence="1 2">
    <name type="scientific">Buddleja alternifolia</name>
    <dbReference type="NCBI Taxonomy" id="168488"/>
    <lineage>
        <taxon>Eukaryota</taxon>
        <taxon>Viridiplantae</taxon>
        <taxon>Streptophyta</taxon>
        <taxon>Embryophyta</taxon>
        <taxon>Tracheophyta</taxon>
        <taxon>Spermatophyta</taxon>
        <taxon>Magnoliopsida</taxon>
        <taxon>eudicotyledons</taxon>
        <taxon>Gunneridae</taxon>
        <taxon>Pentapetalae</taxon>
        <taxon>asterids</taxon>
        <taxon>lamiids</taxon>
        <taxon>Lamiales</taxon>
        <taxon>Scrophulariaceae</taxon>
        <taxon>Buddlejeae</taxon>
        <taxon>Buddleja</taxon>
    </lineage>
</organism>
<sequence>MALTSAAAAGTPPAPATSLPENTINGVIHLLHQLLSYPYNLSPKDVTSLLTTHTQNLSPLSLPTAASLLAGDGASSTAAVSAVSGAAYHQPSYLSEEKLKTTNCRSSPPNYVVVNKLVEEGRSKIWPAGSLEERVQNLVKTWEMELLHKANPEDYITVDAETIILVNGMLMSFGILHWGYREGPFKGHDPSGELVQFFGTAIFELGEHSKTVKVEFFFDRGELLAGLIKVKSSDGSTGCPFMS</sequence>
<reference evidence="1" key="1">
    <citation type="submission" date="2019-10" db="EMBL/GenBank/DDBJ databases">
        <authorList>
            <person name="Zhang R."/>
            <person name="Pan Y."/>
            <person name="Wang J."/>
            <person name="Ma R."/>
            <person name="Yu S."/>
        </authorList>
    </citation>
    <scope>NUCLEOTIDE SEQUENCE</scope>
    <source>
        <strain evidence="1">LA-IB0</strain>
        <tissue evidence="1">Leaf</tissue>
    </source>
</reference>
<dbReference type="Proteomes" id="UP000826271">
    <property type="component" value="Unassembled WGS sequence"/>
</dbReference>
<evidence type="ECO:0000313" key="2">
    <source>
        <dbReference type="Proteomes" id="UP000826271"/>
    </source>
</evidence>